<dbReference type="EMBL" id="BSYJ01000004">
    <property type="protein sequence ID" value="GMG87722.1"/>
    <property type="molecule type" value="Genomic_DNA"/>
</dbReference>
<dbReference type="RefSeq" id="WP_285764345.1">
    <property type="nucleotide sequence ID" value="NZ_BSYJ01000004.1"/>
</dbReference>
<feature type="chain" id="PRO_5046457858" evidence="4">
    <location>
        <begin position="21"/>
        <end position="252"/>
    </location>
</feature>
<evidence type="ECO:0000256" key="2">
    <source>
        <dbReference type="ARBA" id="ARBA00022723"/>
    </source>
</evidence>
<dbReference type="PIRSF" id="PIRSF004846">
    <property type="entry name" value="ModA"/>
    <property type="match status" value="1"/>
</dbReference>
<keyword evidence="3 4" id="KW-0732">Signal</keyword>
<sequence>MGLKRALCFFLLLGLQPAQAADCELRVAVAASFRPALEQLLPDFERQQHCRVRLSSGSSGTLYQQALHGAPFDLFLSADAERPLLLEQQQKILPGSRSTYASGLLALWHPAPGTDASAQLQQWPEKIVLADPQLAPFGTAARQAMQALGIWDAKQAQLARTHNAGQAFLILDSGNARMGFVAASQMLAAGRDNYWLVPRELYQPIAQQLVVLKRGPNPDAAQALAEYLVSAPVQSRIAALGYAADNRHGIVP</sequence>
<protein>
    <submittedName>
        <fullName evidence="5">Molybdate ABC transporter substrate-binding protein</fullName>
    </submittedName>
</protein>
<keyword evidence="6" id="KW-1185">Reference proteome</keyword>
<dbReference type="Gene3D" id="3.40.190.10">
    <property type="entry name" value="Periplasmic binding protein-like II"/>
    <property type="match status" value="2"/>
</dbReference>
<dbReference type="InterPro" id="IPR044084">
    <property type="entry name" value="AvModA-like_subst-bd"/>
</dbReference>
<gene>
    <name evidence="5" type="primary">modA</name>
    <name evidence="5" type="ORF">MNKW57_20430</name>
</gene>
<reference evidence="5 6" key="1">
    <citation type="submission" date="2023-04" db="EMBL/GenBank/DDBJ databases">
        <title>Marinobulbifer ophiurae gen. nov., sp. Nov., isolate from tissue of brittle star Ophioplocus japonicus.</title>
        <authorList>
            <person name="Kawano K."/>
            <person name="Sawayama S."/>
            <person name="Nakagawa S."/>
        </authorList>
    </citation>
    <scope>NUCLEOTIDE SEQUENCE [LARGE SCALE GENOMIC DNA]</scope>
    <source>
        <strain evidence="5 6">NKW57</strain>
    </source>
</reference>
<dbReference type="PANTHER" id="PTHR30632:SF14">
    <property type="entry name" value="TUNGSTATE_MOLYBDATE_CHROMATE-BINDING PROTEIN MODA"/>
    <property type="match status" value="1"/>
</dbReference>
<evidence type="ECO:0000256" key="1">
    <source>
        <dbReference type="ARBA" id="ARBA00009175"/>
    </source>
</evidence>
<keyword evidence="2" id="KW-0479">Metal-binding</keyword>
<feature type="signal peptide" evidence="4">
    <location>
        <begin position="1"/>
        <end position="20"/>
    </location>
</feature>
<accession>A0ABQ6M065</accession>
<dbReference type="Pfam" id="PF13531">
    <property type="entry name" value="SBP_bac_11"/>
    <property type="match status" value="1"/>
</dbReference>
<evidence type="ECO:0000256" key="3">
    <source>
        <dbReference type="ARBA" id="ARBA00022729"/>
    </source>
</evidence>
<dbReference type="CDD" id="cd13539">
    <property type="entry name" value="PBP2_AvModA"/>
    <property type="match status" value="1"/>
</dbReference>
<comment type="caution">
    <text evidence="5">The sequence shown here is derived from an EMBL/GenBank/DDBJ whole genome shotgun (WGS) entry which is preliminary data.</text>
</comment>
<proteinExistence type="inferred from homology"/>
<comment type="similarity">
    <text evidence="1">Belongs to the bacterial solute-binding protein ModA family.</text>
</comment>
<evidence type="ECO:0000256" key="4">
    <source>
        <dbReference type="SAM" id="SignalP"/>
    </source>
</evidence>
<dbReference type="PANTHER" id="PTHR30632">
    <property type="entry name" value="MOLYBDATE-BINDING PERIPLASMIC PROTEIN"/>
    <property type="match status" value="1"/>
</dbReference>
<name>A0ABQ6M065_9GAMM</name>
<evidence type="ECO:0000313" key="6">
    <source>
        <dbReference type="Proteomes" id="UP001224392"/>
    </source>
</evidence>
<dbReference type="InterPro" id="IPR050682">
    <property type="entry name" value="ModA/WtpA"/>
</dbReference>
<organism evidence="5 6">
    <name type="scientific">Biformimicrobium ophioploci</name>
    <dbReference type="NCBI Taxonomy" id="3036711"/>
    <lineage>
        <taxon>Bacteria</taxon>
        <taxon>Pseudomonadati</taxon>
        <taxon>Pseudomonadota</taxon>
        <taxon>Gammaproteobacteria</taxon>
        <taxon>Cellvibrionales</taxon>
        <taxon>Microbulbiferaceae</taxon>
        <taxon>Biformimicrobium</taxon>
    </lineage>
</organism>
<dbReference type="InterPro" id="IPR005950">
    <property type="entry name" value="ModA"/>
</dbReference>
<dbReference type="SUPFAM" id="SSF53850">
    <property type="entry name" value="Periplasmic binding protein-like II"/>
    <property type="match status" value="1"/>
</dbReference>
<dbReference type="Proteomes" id="UP001224392">
    <property type="component" value="Unassembled WGS sequence"/>
</dbReference>
<evidence type="ECO:0000313" key="5">
    <source>
        <dbReference type="EMBL" id="GMG87722.1"/>
    </source>
</evidence>
<dbReference type="NCBIfam" id="TIGR01256">
    <property type="entry name" value="modA"/>
    <property type="match status" value="1"/>
</dbReference>